<dbReference type="Pfam" id="PF13338">
    <property type="entry name" value="AbiEi_4"/>
    <property type="match status" value="1"/>
</dbReference>
<dbReference type="Pfam" id="PF09407">
    <property type="entry name" value="AbiEi_1"/>
    <property type="match status" value="1"/>
</dbReference>
<protein>
    <submittedName>
        <fullName evidence="4">Type IV toxin-antitoxin system AbiEi family antitoxin domain-containing protein</fullName>
    </submittedName>
</protein>
<proteinExistence type="predicted"/>
<dbReference type="Proteomes" id="UP001596122">
    <property type="component" value="Unassembled WGS sequence"/>
</dbReference>
<evidence type="ECO:0000259" key="3">
    <source>
        <dbReference type="Pfam" id="PF13338"/>
    </source>
</evidence>
<evidence type="ECO:0000313" key="4">
    <source>
        <dbReference type="EMBL" id="MFC5381051.1"/>
    </source>
</evidence>
<dbReference type="EMBL" id="JBHSLD010000007">
    <property type="protein sequence ID" value="MFC5381051.1"/>
    <property type="molecule type" value="Genomic_DNA"/>
</dbReference>
<keyword evidence="5" id="KW-1185">Reference proteome</keyword>
<gene>
    <name evidence="4" type="ORF">ACFPJ6_09625</name>
</gene>
<evidence type="ECO:0000256" key="1">
    <source>
        <dbReference type="SAM" id="MobiDB-lite"/>
    </source>
</evidence>
<comment type="caution">
    <text evidence="4">The sequence shown here is derived from an EMBL/GenBank/DDBJ whole genome shotgun (WGS) entry which is preliminary data.</text>
</comment>
<name>A0ABW0GS08_9MICO</name>
<feature type="domain" description="AbiEi antitoxin C-terminal" evidence="2">
    <location>
        <begin position="147"/>
        <end position="227"/>
    </location>
</feature>
<accession>A0ABW0GS08</accession>
<feature type="region of interest" description="Disordered" evidence="1">
    <location>
        <begin position="1"/>
        <end position="69"/>
    </location>
</feature>
<organism evidence="4 5">
    <name type="scientific">Aquipuribacter nitratireducens</name>
    <dbReference type="NCBI Taxonomy" id="650104"/>
    <lineage>
        <taxon>Bacteria</taxon>
        <taxon>Bacillati</taxon>
        <taxon>Actinomycetota</taxon>
        <taxon>Actinomycetes</taxon>
        <taxon>Micrococcales</taxon>
        <taxon>Intrasporangiaceae</taxon>
        <taxon>Aquipuribacter</taxon>
    </lineage>
</organism>
<evidence type="ECO:0000313" key="5">
    <source>
        <dbReference type="Proteomes" id="UP001596122"/>
    </source>
</evidence>
<feature type="domain" description="AbiEi antitoxin N-terminal" evidence="3">
    <location>
        <begin position="73"/>
        <end position="120"/>
    </location>
</feature>
<dbReference type="InterPro" id="IPR018547">
    <property type="entry name" value="AbiEi_C"/>
</dbReference>
<dbReference type="RefSeq" id="WP_377002477.1">
    <property type="nucleotide sequence ID" value="NZ_JBHSLD010000007.1"/>
</dbReference>
<reference evidence="5" key="1">
    <citation type="journal article" date="2019" name="Int. J. Syst. Evol. Microbiol.">
        <title>The Global Catalogue of Microorganisms (GCM) 10K type strain sequencing project: providing services to taxonomists for standard genome sequencing and annotation.</title>
        <authorList>
            <consortium name="The Broad Institute Genomics Platform"/>
            <consortium name="The Broad Institute Genome Sequencing Center for Infectious Disease"/>
            <person name="Wu L."/>
            <person name="Ma J."/>
        </authorList>
    </citation>
    <scope>NUCLEOTIDE SEQUENCE [LARGE SCALE GENOMIC DNA]</scope>
    <source>
        <strain evidence="5">CCUG 43114</strain>
    </source>
</reference>
<dbReference type="InterPro" id="IPR025159">
    <property type="entry name" value="AbiEi_N"/>
</dbReference>
<sequence length="375" mass="40545">MAPKGPARAPRSLCRRDGGCGAGRRRLQQRGARERMGPPVSATSPQRRAGARPPQRRGRPPRCDGGRGKAPAMQIVMLSRRQDGVVTWQQARDAGYSQSSVRSLLASGEWRRVRRGAYLVDPGRSLSHPLVQCRAVVLTTPNAVIAGASATQLWGLRSQRPAVPEVVVPPRGTLRAKPDLRPHQWRLAADDVTSIRGIPVTTPARSVLDAVRFAGRLDGLALLDESLRRGVLTRSQLLGLRDVARGLPGSVGVEDIWVEADGRAESSLESKVRLRCVDDGLRPDHLQLEIRDARGVLIARVDMAFLVPGSRVLVVVEADGVGPHSMPEVLAHDRVRGNGLTALGHRLVRFTTVDTIEPATIPSAVRRALVLPLAA</sequence>
<evidence type="ECO:0000259" key="2">
    <source>
        <dbReference type="Pfam" id="PF09407"/>
    </source>
</evidence>